<dbReference type="InterPro" id="IPR045320">
    <property type="entry name" value="JAGGED/SL1-like"/>
</dbReference>
<evidence type="ECO:0000313" key="12">
    <source>
        <dbReference type="Proteomes" id="UP001497480"/>
    </source>
</evidence>
<dbReference type="InterPro" id="IPR036236">
    <property type="entry name" value="Znf_C2H2_sf"/>
</dbReference>
<evidence type="ECO:0000256" key="8">
    <source>
        <dbReference type="PROSITE-ProRule" id="PRU00042"/>
    </source>
</evidence>
<keyword evidence="2" id="KW-0217">Developmental protein</keyword>
<comment type="subcellular location">
    <subcellularLocation>
        <location evidence="1">Nucleus</location>
    </subcellularLocation>
</comment>
<dbReference type="InterPro" id="IPR013087">
    <property type="entry name" value="Znf_C2H2_type"/>
</dbReference>
<dbReference type="GO" id="GO:0048440">
    <property type="term" value="P:carpel development"/>
    <property type="evidence" value="ECO:0007669"/>
    <property type="project" value="UniProtKB-ARBA"/>
</dbReference>
<dbReference type="PANTHER" id="PTHR45730:SF32">
    <property type="entry name" value="ZINC FINGER PROTEIN JAGGED"/>
    <property type="match status" value="1"/>
</dbReference>
<keyword evidence="3" id="KW-0479">Metal-binding</keyword>
<organism evidence="11 12">
    <name type="scientific">Lupinus luteus</name>
    <name type="common">European yellow lupine</name>
    <dbReference type="NCBI Taxonomy" id="3873"/>
    <lineage>
        <taxon>Eukaryota</taxon>
        <taxon>Viridiplantae</taxon>
        <taxon>Streptophyta</taxon>
        <taxon>Embryophyta</taxon>
        <taxon>Tracheophyta</taxon>
        <taxon>Spermatophyta</taxon>
        <taxon>Magnoliopsida</taxon>
        <taxon>eudicotyledons</taxon>
        <taxon>Gunneridae</taxon>
        <taxon>Pentapetalae</taxon>
        <taxon>rosids</taxon>
        <taxon>fabids</taxon>
        <taxon>Fabales</taxon>
        <taxon>Fabaceae</taxon>
        <taxon>Papilionoideae</taxon>
        <taxon>50 kb inversion clade</taxon>
        <taxon>genistoids sensu lato</taxon>
        <taxon>core genistoids</taxon>
        <taxon>Genisteae</taxon>
        <taxon>Lupinus</taxon>
    </lineage>
</organism>
<keyword evidence="4 8" id="KW-0863">Zinc-finger</keyword>
<dbReference type="PROSITE" id="PS00028">
    <property type="entry name" value="ZINC_FINGER_C2H2_1"/>
    <property type="match status" value="1"/>
</dbReference>
<sequence length="279" mass="31147">MVSLAYPQTCAPFWSRTTTQNLHEPYAMSWRPEGNPFDLNNTPDDYSSDSKQLLQASSSPGCSRKKKNSVKDGKDDCGKVYECRFCSLKFCKSQALGGHMNRHRQERETETLNHARQLVFRNDHNLTAQVIPRLGCCQTVPTGSYLPTSNMGDPTKPLKLPKYFSSSSSINISPPPPQQPFLCASPPRSHYSHHSVNDCYVGHAMSSSSSSIQKYVHNNNLDSSYTCIGAPVGQVFAGVGQDMSLLNQEERMNWVRSYSGSKKCLNPNSVTNRFHDHGF</sequence>
<keyword evidence="6" id="KW-0862">Zinc</keyword>
<gene>
    <name evidence="11" type="ORF">LLUT_LOCUS19152</name>
</gene>
<evidence type="ECO:0000256" key="2">
    <source>
        <dbReference type="ARBA" id="ARBA00022473"/>
    </source>
</evidence>
<dbReference type="GO" id="GO:0003700">
    <property type="term" value="F:DNA-binding transcription factor activity"/>
    <property type="evidence" value="ECO:0007669"/>
    <property type="project" value="InterPro"/>
</dbReference>
<dbReference type="PROSITE" id="PS50157">
    <property type="entry name" value="ZINC_FINGER_C2H2_2"/>
    <property type="match status" value="1"/>
</dbReference>
<accession>A0AAV1XA72</accession>
<protein>
    <recommendedName>
        <fullName evidence="10">C2H2-type domain-containing protein</fullName>
    </recommendedName>
</protein>
<evidence type="ECO:0000256" key="1">
    <source>
        <dbReference type="ARBA" id="ARBA00004123"/>
    </source>
</evidence>
<dbReference type="FunFam" id="3.30.160.60:FF:002425">
    <property type="entry name" value="Zinc finger protein STAMENLESS 1"/>
    <property type="match status" value="1"/>
</dbReference>
<dbReference type="GO" id="GO:0048653">
    <property type="term" value="P:anther development"/>
    <property type="evidence" value="ECO:0007669"/>
    <property type="project" value="UniProtKB-ARBA"/>
</dbReference>
<dbReference type="Proteomes" id="UP001497480">
    <property type="component" value="Unassembled WGS sequence"/>
</dbReference>
<feature type="domain" description="C2H2-type" evidence="10">
    <location>
        <begin position="81"/>
        <end position="108"/>
    </location>
</feature>
<dbReference type="GO" id="GO:0005634">
    <property type="term" value="C:nucleus"/>
    <property type="evidence" value="ECO:0007669"/>
    <property type="project" value="UniProtKB-SubCell"/>
</dbReference>
<dbReference type="GO" id="GO:0030154">
    <property type="term" value="P:cell differentiation"/>
    <property type="evidence" value="ECO:0007669"/>
    <property type="project" value="UniProtKB-KW"/>
</dbReference>
<dbReference type="AlphaFoldDB" id="A0AAV1XA72"/>
<evidence type="ECO:0000256" key="4">
    <source>
        <dbReference type="ARBA" id="ARBA00022771"/>
    </source>
</evidence>
<keyword evidence="7" id="KW-0539">Nucleus</keyword>
<evidence type="ECO:0000256" key="3">
    <source>
        <dbReference type="ARBA" id="ARBA00022723"/>
    </source>
</evidence>
<evidence type="ECO:0000256" key="6">
    <source>
        <dbReference type="ARBA" id="ARBA00022833"/>
    </source>
</evidence>
<evidence type="ECO:0000313" key="11">
    <source>
        <dbReference type="EMBL" id="CAL0318092.1"/>
    </source>
</evidence>
<reference evidence="11 12" key="1">
    <citation type="submission" date="2024-03" db="EMBL/GenBank/DDBJ databases">
        <authorList>
            <person name="Martinez-Hernandez J."/>
        </authorList>
    </citation>
    <scope>NUCLEOTIDE SEQUENCE [LARGE SCALE GENOMIC DNA]</scope>
</reference>
<dbReference type="PANTHER" id="PTHR45730">
    <property type="entry name" value="ZINC FINGER PROTEIN JAGGED"/>
    <property type="match status" value="1"/>
</dbReference>
<evidence type="ECO:0000259" key="10">
    <source>
        <dbReference type="PROSITE" id="PS50157"/>
    </source>
</evidence>
<evidence type="ECO:0000256" key="7">
    <source>
        <dbReference type="ARBA" id="ARBA00023242"/>
    </source>
</evidence>
<keyword evidence="12" id="KW-1185">Reference proteome</keyword>
<feature type="compositionally biased region" description="Polar residues" evidence="9">
    <location>
        <begin position="38"/>
        <end position="61"/>
    </location>
</feature>
<dbReference type="EMBL" id="CAXHTB010000013">
    <property type="protein sequence ID" value="CAL0318092.1"/>
    <property type="molecule type" value="Genomic_DNA"/>
</dbReference>
<dbReference type="SUPFAM" id="SSF57667">
    <property type="entry name" value="beta-beta-alpha zinc fingers"/>
    <property type="match status" value="1"/>
</dbReference>
<dbReference type="Gene3D" id="3.30.160.60">
    <property type="entry name" value="Classic Zinc Finger"/>
    <property type="match status" value="1"/>
</dbReference>
<comment type="caution">
    <text evidence="11">The sequence shown here is derived from an EMBL/GenBank/DDBJ whole genome shotgun (WGS) entry which is preliminary data.</text>
</comment>
<keyword evidence="5" id="KW-0221">Differentiation</keyword>
<dbReference type="GO" id="GO:0008270">
    <property type="term" value="F:zinc ion binding"/>
    <property type="evidence" value="ECO:0007669"/>
    <property type="project" value="UniProtKB-KW"/>
</dbReference>
<evidence type="ECO:0000256" key="9">
    <source>
        <dbReference type="SAM" id="MobiDB-lite"/>
    </source>
</evidence>
<feature type="region of interest" description="Disordered" evidence="9">
    <location>
        <begin position="27"/>
        <end position="74"/>
    </location>
</feature>
<proteinExistence type="predicted"/>
<evidence type="ECO:0000256" key="5">
    <source>
        <dbReference type="ARBA" id="ARBA00022782"/>
    </source>
</evidence>
<name>A0AAV1XA72_LUPLU</name>